<evidence type="ECO:0000313" key="4">
    <source>
        <dbReference type="Proteomes" id="UP001597479"/>
    </source>
</evidence>
<dbReference type="Pfam" id="PF09346">
    <property type="entry name" value="SMI1_KNR4"/>
    <property type="match status" value="1"/>
</dbReference>
<sequence length="466" mass="49920">MPARPAETAEPDTLSEFGPWEPLLRVVREAHPELSEWSATVGPGAMGGLPGPVGDPSEYYLKVMEAARPLNDAVTEAGRSDVSFSVRIGPGEHVLVTLAAESSSAAIHRNFGVNTAGHVVLTDDARPEPVRRTPQDYPELRPAASTDPAQLERVLRERMPDTVGASERDLAALEERLGEPLPPELRAVLRATPTAMSDSGPPDEDDEHRWERGVRALGGIELFELDGIEWASHADLRKGMPFDVMARSAVVTRPDAAVQGLVDSPRWLIIGDHGGGSGDWVAIDLAPGPAGHVGQLVVLDHESDIGAWLLAESFTGLVLDGPISPPRKNPGHEPPAVVMINSAENMTIEAAATSDLEVLQIGYWDNEQADLTPLLGLPRLRTLTAQPGKIADPLVIGGLDRLEYLEIGLTEWQALLAADAIPDTLLAAGISGYSLDRDQVDDVYDRLIRSRGGRALTAVTIEGRLS</sequence>
<feature type="region of interest" description="Disordered" evidence="1">
    <location>
        <begin position="128"/>
        <end position="147"/>
    </location>
</feature>
<dbReference type="RefSeq" id="WP_377185155.1">
    <property type="nucleotide sequence ID" value="NZ_JBHUOG010000002.1"/>
</dbReference>
<comment type="caution">
    <text evidence="3">The sequence shown here is derived from an EMBL/GenBank/DDBJ whole genome shotgun (WGS) entry which is preliminary data.</text>
</comment>
<dbReference type="InterPro" id="IPR018958">
    <property type="entry name" value="Knr4/Smi1-like_dom"/>
</dbReference>
<protein>
    <submittedName>
        <fullName evidence="3">SMI1/KNR4 family protein</fullName>
    </submittedName>
</protein>
<evidence type="ECO:0000313" key="3">
    <source>
        <dbReference type="EMBL" id="MFD2795252.1"/>
    </source>
</evidence>
<dbReference type="Proteomes" id="UP001597479">
    <property type="component" value="Unassembled WGS sequence"/>
</dbReference>
<dbReference type="SUPFAM" id="SSF160631">
    <property type="entry name" value="SMI1/KNR4-like"/>
    <property type="match status" value="1"/>
</dbReference>
<reference evidence="4" key="1">
    <citation type="journal article" date="2019" name="Int. J. Syst. Evol. Microbiol.">
        <title>The Global Catalogue of Microorganisms (GCM) 10K type strain sequencing project: providing services to taxonomists for standard genome sequencing and annotation.</title>
        <authorList>
            <consortium name="The Broad Institute Genomics Platform"/>
            <consortium name="The Broad Institute Genome Sequencing Center for Infectious Disease"/>
            <person name="Wu L."/>
            <person name="Ma J."/>
        </authorList>
    </citation>
    <scope>NUCLEOTIDE SEQUENCE [LARGE SCALE GENOMIC DNA]</scope>
    <source>
        <strain evidence="4">CCM 7044</strain>
    </source>
</reference>
<dbReference type="EMBL" id="JBHUOG010000002">
    <property type="protein sequence ID" value="MFD2795252.1"/>
    <property type="molecule type" value="Genomic_DNA"/>
</dbReference>
<keyword evidence="4" id="KW-1185">Reference proteome</keyword>
<proteinExistence type="predicted"/>
<dbReference type="InterPro" id="IPR037883">
    <property type="entry name" value="Knr4/Smi1-like_sf"/>
</dbReference>
<organism evidence="3 4">
    <name type="scientific">Promicromonospora vindobonensis</name>
    <dbReference type="NCBI Taxonomy" id="195748"/>
    <lineage>
        <taxon>Bacteria</taxon>
        <taxon>Bacillati</taxon>
        <taxon>Actinomycetota</taxon>
        <taxon>Actinomycetes</taxon>
        <taxon>Micrococcales</taxon>
        <taxon>Promicromonosporaceae</taxon>
        <taxon>Promicromonospora</taxon>
    </lineage>
</organism>
<accession>A0ABW5VU91</accession>
<evidence type="ECO:0000259" key="2">
    <source>
        <dbReference type="Pfam" id="PF09346"/>
    </source>
</evidence>
<evidence type="ECO:0000256" key="1">
    <source>
        <dbReference type="SAM" id="MobiDB-lite"/>
    </source>
</evidence>
<name>A0ABW5VU91_9MICO</name>
<feature type="domain" description="Knr4/Smi1-like" evidence="2">
    <location>
        <begin position="164"/>
        <end position="315"/>
    </location>
</feature>
<gene>
    <name evidence="3" type="ORF">ACFS27_16960</name>
</gene>